<organism evidence="4 5">
    <name type="scientific">Crepidotus variabilis</name>
    <dbReference type="NCBI Taxonomy" id="179855"/>
    <lineage>
        <taxon>Eukaryota</taxon>
        <taxon>Fungi</taxon>
        <taxon>Dikarya</taxon>
        <taxon>Basidiomycota</taxon>
        <taxon>Agaricomycotina</taxon>
        <taxon>Agaricomycetes</taxon>
        <taxon>Agaricomycetidae</taxon>
        <taxon>Agaricales</taxon>
        <taxon>Agaricineae</taxon>
        <taxon>Crepidotaceae</taxon>
        <taxon>Crepidotus</taxon>
    </lineage>
</organism>
<proteinExistence type="predicted"/>
<gene>
    <name evidence="4" type="ORF">CPB83DRAFT_366374</name>
</gene>
<comment type="caution">
    <text evidence="4">The sequence shown here is derived from an EMBL/GenBank/DDBJ whole genome shotgun (WGS) entry which is preliminary data.</text>
</comment>
<dbReference type="InterPro" id="IPR045340">
    <property type="entry name" value="DUF6533"/>
</dbReference>
<feature type="domain" description="DUF6533" evidence="3">
    <location>
        <begin position="15"/>
        <end position="60"/>
    </location>
</feature>
<dbReference type="EMBL" id="MU157856">
    <property type="protein sequence ID" value="KAF9528066.1"/>
    <property type="molecule type" value="Genomic_DNA"/>
</dbReference>
<evidence type="ECO:0000256" key="2">
    <source>
        <dbReference type="SAM" id="Phobius"/>
    </source>
</evidence>
<dbReference type="Proteomes" id="UP000807306">
    <property type="component" value="Unassembled WGS sequence"/>
</dbReference>
<name>A0A9P6EFC4_9AGAR</name>
<evidence type="ECO:0000259" key="3">
    <source>
        <dbReference type="Pfam" id="PF20151"/>
    </source>
</evidence>
<feature type="transmembrane region" description="Helical" evidence="2">
    <location>
        <begin position="90"/>
        <end position="111"/>
    </location>
</feature>
<reference evidence="4" key="1">
    <citation type="submission" date="2020-11" db="EMBL/GenBank/DDBJ databases">
        <authorList>
            <consortium name="DOE Joint Genome Institute"/>
            <person name="Ahrendt S."/>
            <person name="Riley R."/>
            <person name="Andreopoulos W."/>
            <person name="Labutti K."/>
            <person name="Pangilinan J."/>
            <person name="Ruiz-Duenas F.J."/>
            <person name="Barrasa J.M."/>
            <person name="Sanchez-Garcia M."/>
            <person name="Camarero S."/>
            <person name="Miyauchi S."/>
            <person name="Serrano A."/>
            <person name="Linde D."/>
            <person name="Babiker R."/>
            <person name="Drula E."/>
            <person name="Ayuso-Fernandez I."/>
            <person name="Pacheco R."/>
            <person name="Padilla G."/>
            <person name="Ferreira P."/>
            <person name="Barriuso J."/>
            <person name="Kellner H."/>
            <person name="Castanera R."/>
            <person name="Alfaro M."/>
            <person name="Ramirez L."/>
            <person name="Pisabarro A.G."/>
            <person name="Kuo A."/>
            <person name="Tritt A."/>
            <person name="Lipzen A."/>
            <person name="He G."/>
            <person name="Yan M."/>
            <person name="Ng V."/>
            <person name="Cullen D."/>
            <person name="Martin F."/>
            <person name="Rosso M.-N."/>
            <person name="Henrissat B."/>
            <person name="Hibbett D."/>
            <person name="Martinez A.T."/>
            <person name="Grigoriev I.V."/>
        </authorList>
    </citation>
    <scope>NUCLEOTIDE SEQUENCE</scope>
    <source>
        <strain evidence="4">CBS 506.95</strain>
    </source>
</reference>
<sequence length="324" mass="37042">MGREAREMMSNPKIYAMLATLTTLVYDYSITLGQEVDLVWSRPFTFGTGLFFVTRYLPFIDLPITVSAYSSFNEDITAEECLRRIRTATVLQMVGICVAQLILVLRTIAIWERKLTVIVSLAVLYWLAVSCSVYVVVLFLKTLRFQKWPFQPCTTSHVDKIIFVDFVIILLMETVVVGLTGLKALKHTWWKSSSWIIHLYKRGFIYFLLIFMASVVNLLLLLLAPDNYKLIFTDAQRVLHSILCNRVILMILAQKEKVVQPLAVRSNEDTHWRFARPTSMIETALDLDIFTSPAETPNNSRTKLTSDLGGKRDSSLRTLQCVTP</sequence>
<keyword evidence="2" id="KW-0472">Membrane</keyword>
<evidence type="ECO:0000313" key="4">
    <source>
        <dbReference type="EMBL" id="KAF9528066.1"/>
    </source>
</evidence>
<keyword evidence="5" id="KW-1185">Reference proteome</keyword>
<feature type="compositionally biased region" description="Polar residues" evidence="1">
    <location>
        <begin position="293"/>
        <end position="305"/>
    </location>
</feature>
<feature type="transmembrane region" description="Helical" evidence="2">
    <location>
        <begin position="161"/>
        <end position="184"/>
    </location>
</feature>
<feature type="transmembrane region" description="Helical" evidence="2">
    <location>
        <begin position="204"/>
        <end position="224"/>
    </location>
</feature>
<protein>
    <recommendedName>
        <fullName evidence="3">DUF6533 domain-containing protein</fullName>
    </recommendedName>
</protein>
<keyword evidence="2" id="KW-1133">Transmembrane helix</keyword>
<dbReference type="Pfam" id="PF20151">
    <property type="entry name" value="DUF6533"/>
    <property type="match status" value="1"/>
</dbReference>
<keyword evidence="2" id="KW-0812">Transmembrane</keyword>
<feature type="region of interest" description="Disordered" evidence="1">
    <location>
        <begin position="293"/>
        <end position="312"/>
    </location>
</feature>
<feature type="transmembrane region" description="Helical" evidence="2">
    <location>
        <begin position="117"/>
        <end position="140"/>
    </location>
</feature>
<accession>A0A9P6EFC4</accession>
<dbReference type="OrthoDB" id="3341843at2759"/>
<evidence type="ECO:0000256" key="1">
    <source>
        <dbReference type="SAM" id="MobiDB-lite"/>
    </source>
</evidence>
<dbReference type="AlphaFoldDB" id="A0A9P6EFC4"/>
<evidence type="ECO:0000313" key="5">
    <source>
        <dbReference type="Proteomes" id="UP000807306"/>
    </source>
</evidence>